<evidence type="ECO:0000313" key="5">
    <source>
        <dbReference type="EMBL" id="MDA0637401.1"/>
    </source>
</evidence>
<dbReference type="Gene3D" id="2.40.160.210">
    <property type="entry name" value="Acyl-CoA thioesterase, double hotdog domain"/>
    <property type="match status" value="1"/>
</dbReference>
<dbReference type="CDD" id="cd03444">
    <property type="entry name" value="Thioesterase_II_repeat1"/>
    <property type="match status" value="1"/>
</dbReference>
<dbReference type="RefSeq" id="WP_270158304.1">
    <property type="nucleotide sequence ID" value="NZ_JAPNNL010000154.1"/>
</dbReference>
<dbReference type="Pfam" id="PF20789">
    <property type="entry name" value="4HBT_3C"/>
    <property type="match status" value="1"/>
</dbReference>
<evidence type="ECO:0000259" key="3">
    <source>
        <dbReference type="Pfam" id="PF13622"/>
    </source>
</evidence>
<gene>
    <name evidence="5" type="ORF">OUY22_28690</name>
</gene>
<dbReference type="Pfam" id="PF13622">
    <property type="entry name" value="4HBT_3"/>
    <property type="match status" value="1"/>
</dbReference>
<dbReference type="InterPro" id="IPR042171">
    <property type="entry name" value="Acyl-CoA_hotdog"/>
</dbReference>
<comment type="similarity">
    <text evidence="1">Belongs to the C/M/P thioester hydrolase family.</text>
</comment>
<evidence type="ECO:0000256" key="2">
    <source>
        <dbReference type="ARBA" id="ARBA00022801"/>
    </source>
</evidence>
<proteinExistence type="inferred from homology"/>
<dbReference type="InterPro" id="IPR049449">
    <property type="entry name" value="TesB_ACOT8-like_N"/>
</dbReference>
<dbReference type="PANTHER" id="PTHR11066:SF34">
    <property type="entry name" value="ACYL-COENZYME A THIOESTERASE 8"/>
    <property type="match status" value="1"/>
</dbReference>
<feature type="domain" description="Acyl-CoA thioesterase-like C-terminal" evidence="4">
    <location>
        <begin position="128"/>
        <end position="260"/>
    </location>
</feature>
<protein>
    <submittedName>
        <fullName evidence="5">Thioesterase family protein</fullName>
    </submittedName>
</protein>
<dbReference type="EMBL" id="JAPNNL010000154">
    <property type="protein sequence ID" value="MDA0637401.1"/>
    <property type="molecule type" value="Genomic_DNA"/>
</dbReference>
<organism evidence="5 6">
    <name type="scientific">Nonomuraea corallina</name>
    <dbReference type="NCBI Taxonomy" id="2989783"/>
    <lineage>
        <taxon>Bacteria</taxon>
        <taxon>Bacillati</taxon>
        <taxon>Actinomycetota</taxon>
        <taxon>Actinomycetes</taxon>
        <taxon>Streptosporangiales</taxon>
        <taxon>Streptosporangiaceae</taxon>
        <taxon>Nonomuraea</taxon>
    </lineage>
</organism>
<dbReference type="Proteomes" id="UP001144036">
    <property type="component" value="Unassembled WGS sequence"/>
</dbReference>
<feature type="domain" description="Acyl-CoA thioesterase-like N-terminal HotDog" evidence="3">
    <location>
        <begin position="38"/>
        <end position="113"/>
    </location>
</feature>
<accession>A0ABT4SJL0</accession>
<evidence type="ECO:0000259" key="4">
    <source>
        <dbReference type="Pfam" id="PF20789"/>
    </source>
</evidence>
<sequence length="265" mass="28998">MPTFSPVAAPTVLDLLTLEKLEEDLYRGTTVFEEPFPLYGGQVAAQALAAAGDTVSPDRLPHSLHGYYLRSGDAARPTVFRVYRDRDGRSYSARRVVAIQNGKVIFNMSASFHVPEPGVDVQMHPAPDAPDPDGLAPAQLPRLFSMESRLPPQPYAAAEWPTRFWARCTQDLPGGQLLHACVLTYLSDISSGLTGIPHGGGGRSGSSLDHAVWFHRPAVMDEWVLMDLVPHTVSAGRGWYTGTIHTRDGRLAASITQETLFRKPR</sequence>
<reference evidence="5" key="1">
    <citation type="submission" date="2022-11" db="EMBL/GenBank/DDBJ databases">
        <title>Nonomuraea corallina sp. nov., a new species of the genus Nonomuraea isolated from sea side sediment in Thai sea.</title>
        <authorList>
            <person name="Ngamcharungchit C."/>
            <person name="Matsumoto A."/>
            <person name="Suriyachadkun C."/>
            <person name="Panbangred W."/>
            <person name="Inahashi Y."/>
            <person name="Intra B."/>
        </authorList>
    </citation>
    <scope>NUCLEOTIDE SEQUENCE</scope>
    <source>
        <strain evidence="5">MCN248</strain>
    </source>
</reference>
<evidence type="ECO:0000313" key="6">
    <source>
        <dbReference type="Proteomes" id="UP001144036"/>
    </source>
</evidence>
<dbReference type="CDD" id="cd03445">
    <property type="entry name" value="Thioesterase_II_repeat2"/>
    <property type="match status" value="1"/>
</dbReference>
<evidence type="ECO:0000256" key="1">
    <source>
        <dbReference type="ARBA" id="ARBA00006538"/>
    </source>
</evidence>
<keyword evidence="6" id="KW-1185">Reference proteome</keyword>
<comment type="caution">
    <text evidence="5">The sequence shown here is derived from an EMBL/GenBank/DDBJ whole genome shotgun (WGS) entry which is preliminary data.</text>
</comment>
<dbReference type="InterPro" id="IPR003703">
    <property type="entry name" value="Acyl_CoA_thio"/>
</dbReference>
<name>A0ABT4SJL0_9ACTN</name>
<keyword evidence="2" id="KW-0378">Hydrolase</keyword>
<dbReference type="InterPro" id="IPR049450">
    <property type="entry name" value="ACOT8-like_C"/>
</dbReference>
<dbReference type="InterPro" id="IPR029069">
    <property type="entry name" value="HotDog_dom_sf"/>
</dbReference>
<dbReference type="PANTHER" id="PTHR11066">
    <property type="entry name" value="ACYL-COA THIOESTERASE"/>
    <property type="match status" value="1"/>
</dbReference>
<dbReference type="SUPFAM" id="SSF54637">
    <property type="entry name" value="Thioesterase/thiol ester dehydrase-isomerase"/>
    <property type="match status" value="2"/>
</dbReference>